<gene>
    <name evidence="1" type="ORF">Aory04_000448500</name>
</gene>
<proteinExistence type="predicted"/>
<name>A0AAN4YJ52_ASPOZ</name>
<evidence type="ECO:0000313" key="1">
    <source>
        <dbReference type="EMBL" id="GMG27965.1"/>
    </source>
</evidence>
<protein>
    <submittedName>
        <fullName evidence="1">Unnamed protein product</fullName>
    </submittedName>
</protein>
<organism evidence="1 2">
    <name type="scientific">Aspergillus oryzae</name>
    <name type="common">Yellow koji mold</name>
    <dbReference type="NCBI Taxonomy" id="5062"/>
    <lineage>
        <taxon>Eukaryota</taxon>
        <taxon>Fungi</taxon>
        <taxon>Dikarya</taxon>
        <taxon>Ascomycota</taxon>
        <taxon>Pezizomycotina</taxon>
        <taxon>Eurotiomycetes</taxon>
        <taxon>Eurotiomycetidae</taxon>
        <taxon>Eurotiales</taxon>
        <taxon>Aspergillaceae</taxon>
        <taxon>Aspergillus</taxon>
        <taxon>Aspergillus subgen. Circumdati</taxon>
    </lineage>
</organism>
<dbReference type="Proteomes" id="UP001165205">
    <property type="component" value="Unassembled WGS sequence"/>
</dbReference>
<reference evidence="1" key="1">
    <citation type="submission" date="2023-04" db="EMBL/GenBank/DDBJ databases">
        <title>Aspergillus oryzae NBRC 4228.</title>
        <authorList>
            <person name="Ichikawa N."/>
            <person name="Sato H."/>
            <person name="Tonouchi N."/>
        </authorList>
    </citation>
    <scope>NUCLEOTIDE SEQUENCE</scope>
    <source>
        <strain evidence="1">NBRC 4228</strain>
    </source>
</reference>
<accession>A0AAN4YJ52</accession>
<dbReference type="EMBL" id="BSYA01000040">
    <property type="protein sequence ID" value="GMG27965.1"/>
    <property type="molecule type" value="Genomic_DNA"/>
</dbReference>
<evidence type="ECO:0000313" key="2">
    <source>
        <dbReference type="Proteomes" id="UP001165205"/>
    </source>
</evidence>
<comment type="caution">
    <text evidence="1">The sequence shown here is derived from an EMBL/GenBank/DDBJ whole genome shotgun (WGS) entry which is preliminary data.</text>
</comment>
<sequence>MILQTSWTNIQEEQAFYFNMLEMTQLKHFSRFMKPIFLPDTLIKRTANPQLFIQCNAESRFRQILGPVSTALEEKKPELAAVSETRVRLSSVISILDFEYAASQNLPPAAFACECWQSRHAWNLLNTFKFLNRAPKTNMRPNGTEIRGKRSVSVRVYSDQSTELTYRGVF</sequence>
<dbReference type="AlphaFoldDB" id="A0AAN4YJ52"/>